<dbReference type="CDD" id="cd03231">
    <property type="entry name" value="ABC_CcmA_heme_exporter"/>
    <property type="match status" value="1"/>
</dbReference>
<keyword evidence="6" id="KW-0472">Membrane</keyword>
<name>A0A839ILC6_9GAMM</name>
<dbReference type="PANTHER" id="PTHR43499">
    <property type="entry name" value="ABC TRANSPORTER I FAMILY MEMBER 1"/>
    <property type="match status" value="1"/>
</dbReference>
<keyword evidence="2" id="KW-0547">Nucleotide-binding</keyword>
<keyword evidence="5" id="KW-1278">Translocase</keyword>
<evidence type="ECO:0000256" key="2">
    <source>
        <dbReference type="ARBA" id="ARBA00022741"/>
    </source>
</evidence>
<dbReference type="Proteomes" id="UP000565262">
    <property type="component" value="Unassembled WGS sequence"/>
</dbReference>
<reference evidence="9 10" key="1">
    <citation type="submission" date="2020-08" db="EMBL/GenBank/DDBJ databases">
        <title>Oceanospirillum sp. nov. isolated from marine sediment.</title>
        <authorList>
            <person name="Ji X."/>
        </authorList>
    </citation>
    <scope>NUCLEOTIDE SEQUENCE [LARGE SCALE GENOMIC DNA]</scope>
    <source>
        <strain evidence="9 10">D5</strain>
    </source>
</reference>
<organism evidence="9 10">
    <name type="scientific">Oceanospirillum sediminis</name>
    <dbReference type="NCBI Taxonomy" id="2760088"/>
    <lineage>
        <taxon>Bacteria</taxon>
        <taxon>Pseudomonadati</taxon>
        <taxon>Pseudomonadota</taxon>
        <taxon>Gammaproteobacteria</taxon>
        <taxon>Oceanospirillales</taxon>
        <taxon>Oceanospirillaceae</taxon>
        <taxon>Oceanospirillum</taxon>
    </lineage>
</organism>
<dbReference type="GO" id="GO:0022857">
    <property type="term" value="F:transmembrane transporter activity"/>
    <property type="evidence" value="ECO:0007669"/>
    <property type="project" value="InterPro"/>
</dbReference>
<dbReference type="SMART" id="SM00382">
    <property type="entry name" value="AAA"/>
    <property type="match status" value="1"/>
</dbReference>
<dbReference type="Gene3D" id="3.40.50.300">
    <property type="entry name" value="P-loop containing nucleotide triphosphate hydrolases"/>
    <property type="match status" value="1"/>
</dbReference>
<dbReference type="EMBL" id="JACJFM010000003">
    <property type="protein sequence ID" value="MBB1485681.1"/>
    <property type="molecule type" value="Genomic_DNA"/>
</dbReference>
<dbReference type="NCBIfam" id="TIGR01189">
    <property type="entry name" value="ccmA"/>
    <property type="match status" value="1"/>
</dbReference>
<sequence>MQELLSGQNLACERDDRLLFSELSFSLSCGDVLQIAGPNGTGKTTLLRMLAGLLPDYEGEICFKGQPVLEDPERFRENLLYIGHHPGIKLNLTPEENLRWYQALYRPASAEQIHYALARVKLTGYEDVPCYTLSAGQHRRVALARLFLHPAPLWILDEPFTAIDQGGVKEIEQLLADHARQGGGVILTTHHNLSLPAELKVITLGQSRQQKESFHEKDSQLNTEQVTEQDPFTVDQRGEHD</sequence>
<evidence type="ECO:0000313" key="9">
    <source>
        <dbReference type="EMBL" id="MBB1485681.1"/>
    </source>
</evidence>
<keyword evidence="3" id="KW-0201">Cytochrome c-type biogenesis</keyword>
<dbReference type="PROSITE" id="PS50893">
    <property type="entry name" value="ABC_TRANSPORTER_2"/>
    <property type="match status" value="1"/>
</dbReference>
<evidence type="ECO:0000259" key="8">
    <source>
        <dbReference type="PROSITE" id="PS50893"/>
    </source>
</evidence>
<dbReference type="SUPFAM" id="SSF52540">
    <property type="entry name" value="P-loop containing nucleoside triphosphate hydrolases"/>
    <property type="match status" value="1"/>
</dbReference>
<feature type="region of interest" description="Disordered" evidence="7">
    <location>
        <begin position="211"/>
        <end position="241"/>
    </location>
</feature>
<comment type="caution">
    <text evidence="9">The sequence shown here is derived from an EMBL/GenBank/DDBJ whole genome shotgun (WGS) entry which is preliminary data.</text>
</comment>
<evidence type="ECO:0000313" key="10">
    <source>
        <dbReference type="Proteomes" id="UP000565262"/>
    </source>
</evidence>
<evidence type="ECO:0000256" key="5">
    <source>
        <dbReference type="ARBA" id="ARBA00022967"/>
    </source>
</evidence>
<protein>
    <submittedName>
        <fullName evidence="9">Cytochrome c biogenesis heme-transporting ATPase CcmA</fullName>
    </submittedName>
</protein>
<evidence type="ECO:0000256" key="6">
    <source>
        <dbReference type="ARBA" id="ARBA00023136"/>
    </source>
</evidence>
<dbReference type="InterPro" id="IPR003439">
    <property type="entry name" value="ABC_transporter-like_ATP-bd"/>
</dbReference>
<dbReference type="AlphaFoldDB" id="A0A839ILC6"/>
<dbReference type="GO" id="GO:0016887">
    <property type="term" value="F:ATP hydrolysis activity"/>
    <property type="evidence" value="ECO:0007669"/>
    <property type="project" value="InterPro"/>
</dbReference>
<dbReference type="InterPro" id="IPR003593">
    <property type="entry name" value="AAA+_ATPase"/>
</dbReference>
<feature type="domain" description="ABC transporter" evidence="8">
    <location>
        <begin position="5"/>
        <end position="231"/>
    </location>
</feature>
<gene>
    <name evidence="9" type="primary">ccmA</name>
    <name evidence="9" type="ORF">H4O21_03540</name>
</gene>
<dbReference type="NCBIfam" id="NF010061">
    <property type="entry name" value="PRK13538.1"/>
    <property type="match status" value="1"/>
</dbReference>
<accession>A0A839ILC6</accession>
<dbReference type="PANTHER" id="PTHR43499:SF1">
    <property type="entry name" value="ABC TRANSPORTER I FAMILY MEMBER 1"/>
    <property type="match status" value="1"/>
</dbReference>
<dbReference type="InterPro" id="IPR027417">
    <property type="entry name" value="P-loop_NTPase"/>
</dbReference>
<dbReference type="RefSeq" id="WP_182807468.1">
    <property type="nucleotide sequence ID" value="NZ_JACJFM010000003.1"/>
</dbReference>
<keyword evidence="10" id="KW-1185">Reference proteome</keyword>
<dbReference type="GO" id="GO:0005524">
    <property type="term" value="F:ATP binding"/>
    <property type="evidence" value="ECO:0007669"/>
    <property type="project" value="UniProtKB-KW"/>
</dbReference>
<keyword evidence="1" id="KW-0813">Transport</keyword>
<dbReference type="InterPro" id="IPR005895">
    <property type="entry name" value="ABC_transptr_haem_export_CcmA"/>
</dbReference>
<dbReference type="Pfam" id="PF00005">
    <property type="entry name" value="ABC_tran"/>
    <property type="match status" value="1"/>
</dbReference>
<evidence type="ECO:0000256" key="1">
    <source>
        <dbReference type="ARBA" id="ARBA00022448"/>
    </source>
</evidence>
<proteinExistence type="predicted"/>
<dbReference type="GO" id="GO:0017004">
    <property type="term" value="P:cytochrome complex assembly"/>
    <property type="evidence" value="ECO:0007669"/>
    <property type="project" value="UniProtKB-KW"/>
</dbReference>
<feature type="compositionally biased region" description="Polar residues" evidence="7">
    <location>
        <begin position="220"/>
        <end position="230"/>
    </location>
</feature>
<keyword evidence="4" id="KW-0067">ATP-binding</keyword>
<evidence type="ECO:0000256" key="4">
    <source>
        <dbReference type="ARBA" id="ARBA00022840"/>
    </source>
</evidence>
<evidence type="ECO:0000256" key="7">
    <source>
        <dbReference type="SAM" id="MobiDB-lite"/>
    </source>
</evidence>
<evidence type="ECO:0000256" key="3">
    <source>
        <dbReference type="ARBA" id="ARBA00022748"/>
    </source>
</evidence>